<feature type="transmembrane region" description="Helical" evidence="12">
    <location>
        <begin position="81"/>
        <end position="98"/>
    </location>
</feature>
<evidence type="ECO:0000256" key="12">
    <source>
        <dbReference type="HAMAP-Rule" id="MF_01844"/>
    </source>
</evidence>
<reference evidence="14 15" key="1">
    <citation type="submission" date="2018-06" db="EMBL/GenBank/DDBJ databases">
        <title>Sphaerisporangium craniellae sp. nov., isolated from a marine sponge in the South China Sea.</title>
        <authorList>
            <person name="Li L."/>
        </authorList>
    </citation>
    <scope>NUCLEOTIDE SEQUENCE [LARGE SCALE GENOMIC DNA]</scope>
    <source>
        <strain evidence="14 15">CCTCC AA 208026</strain>
    </source>
</reference>
<dbReference type="GO" id="GO:0015385">
    <property type="term" value="F:sodium:proton antiporter activity"/>
    <property type="evidence" value="ECO:0007669"/>
    <property type="project" value="UniProtKB-UniRule"/>
</dbReference>
<keyword evidence="4 12" id="KW-0050">Antiport</keyword>
<dbReference type="RefSeq" id="WP_114028072.1">
    <property type="nucleotide sequence ID" value="NZ_QOIL01000004.1"/>
</dbReference>
<accession>A0A367FNU3</accession>
<keyword evidence="6 12" id="KW-0812">Transmembrane</keyword>
<evidence type="ECO:0000313" key="14">
    <source>
        <dbReference type="EMBL" id="RCG31502.1"/>
    </source>
</evidence>
<dbReference type="InterPro" id="IPR012336">
    <property type="entry name" value="Thioredoxin-like_fold"/>
</dbReference>
<dbReference type="InterPro" id="IPR013766">
    <property type="entry name" value="Thioredoxin_domain"/>
</dbReference>
<dbReference type="InterPro" id="IPR004670">
    <property type="entry name" value="NhaA"/>
</dbReference>
<evidence type="ECO:0000313" key="15">
    <source>
        <dbReference type="Proteomes" id="UP000253094"/>
    </source>
</evidence>
<evidence type="ECO:0000256" key="4">
    <source>
        <dbReference type="ARBA" id="ARBA00022449"/>
    </source>
</evidence>
<dbReference type="PANTHER" id="PTHR30341">
    <property type="entry name" value="SODIUM ION/PROTON ANTIPORTER NHAA-RELATED"/>
    <property type="match status" value="1"/>
</dbReference>
<gene>
    <name evidence="12 14" type="primary">nhaA</name>
    <name evidence="14" type="ORF">DQ384_07920</name>
</gene>
<evidence type="ECO:0000256" key="7">
    <source>
        <dbReference type="ARBA" id="ARBA00022989"/>
    </source>
</evidence>
<keyword evidence="10 12" id="KW-0472">Membrane</keyword>
<keyword evidence="15" id="KW-1185">Reference proteome</keyword>
<protein>
    <recommendedName>
        <fullName evidence="12">Na(+)/H(+) antiporter NhaA</fullName>
    </recommendedName>
    <alternativeName>
        <fullName evidence="12">Sodium/proton antiporter NhaA</fullName>
    </alternativeName>
</protein>
<name>A0A367FNU3_9ACTN</name>
<dbReference type="Gene3D" id="1.20.1530.10">
    <property type="entry name" value="Na+/H+ antiporter like domain"/>
    <property type="match status" value="1"/>
</dbReference>
<feature type="transmembrane region" description="Helical" evidence="12">
    <location>
        <begin position="413"/>
        <end position="434"/>
    </location>
</feature>
<evidence type="ECO:0000256" key="9">
    <source>
        <dbReference type="ARBA" id="ARBA00023065"/>
    </source>
</evidence>
<keyword evidence="3 12" id="KW-0813">Transport</keyword>
<dbReference type="Proteomes" id="UP000253094">
    <property type="component" value="Unassembled WGS sequence"/>
</dbReference>
<comment type="catalytic activity">
    <reaction evidence="12">
        <text>Na(+)(in) + 2 H(+)(out) = Na(+)(out) + 2 H(+)(in)</text>
        <dbReference type="Rhea" id="RHEA:29251"/>
        <dbReference type="ChEBI" id="CHEBI:15378"/>
        <dbReference type="ChEBI" id="CHEBI:29101"/>
    </reaction>
</comment>
<keyword evidence="9 12" id="KW-0406">Ion transport</keyword>
<keyword evidence="5 12" id="KW-1003">Cell membrane</keyword>
<feature type="transmembrane region" description="Helical" evidence="12">
    <location>
        <begin position="374"/>
        <end position="401"/>
    </location>
</feature>
<evidence type="ECO:0000256" key="2">
    <source>
        <dbReference type="ARBA" id="ARBA00007006"/>
    </source>
</evidence>
<dbReference type="EMBL" id="QOIL01000004">
    <property type="protein sequence ID" value="RCG31502.1"/>
    <property type="molecule type" value="Genomic_DNA"/>
</dbReference>
<dbReference type="GO" id="GO:0006885">
    <property type="term" value="P:regulation of pH"/>
    <property type="evidence" value="ECO:0007669"/>
    <property type="project" value="UniProtKB-UniRule"/>
</dbReference>
<evidence type="ECO:0000256" key="8">
    <source>
        <dbReference type="ARBA" id="ARBA00023053"/>
    </source>
</evidence>
<comment type="caution">
    <text evidence="14">The sequence shown here is derived from an EMBL/GenBank/DDBJ whole genome shotgun (WGS) entry which is preliminary data.</text>
</comment>
<feature type="transmembrane region" description="Helical" evidence="12">
    <location>
        <begin position="224"/>
        <end position="257"/>
    </location>
</feature>
<dbReference type="Pfam" id="PF13462">
    <property type="entry name" value="Thioredoxin_4"/>
    <property type="match status" value="1"/>
</dbReference>
<evidence type="ECO:0000256" key="10">
    <source>
        <dbReference type="ARBA" id="ARBA00023136"/>
    </source>
</evidence>
<dbReference type="SUPFAM" id="SSF52833">
    <property type="entry name" value="Thioredoxin-like"/>
    <property type="match status" value="1"/>
</dbReference>
<dbReference type="GO" id="GO:0005886">
    <property type="term" value="C:plasma membrane"/>
    <property type="evidence" value="ECO:0007669"/>
    <property type="project" value="UniProtKB-SubCell"/>
</dbReference>
<evidence type="ECO:0000256" key="6">
    <source>
        <dbReference type="ARBA" id="ARBA00022692"/>
    </source>
</evidence>
<feature type="transmembrane region" description="Helical" evidence="12">
    <location>
        <begin position="173"/>
        <end position="194"/>
    </location>
</feature>
<keyword evidence="7 12" id="KW-1133">Transmembrane helix</keyword>
<evidence type="ECO:0000256" key="11">
    <source>
        <dbReference type="ARBA" id="ARBA00023201"/>
    </source>
</evidence>
<sequence>MTEFRQAAAPLSGRTAWARRFDTPLREFLRTETGSAAILLAATVAALIWANVDARSYEALWSTDLSIRFGGSGVAMDLRHWVNSGLMTFFFFVVGLEARREFDMGELRERRRLLLPVMAGIGGMVVPVAIYLLFNAGRPSAHGWGAAMSTDTAFALGMLALVASRLPARAHTYMLTVTVVDDLVALAVITIFYSEHVSRPAVLAALVIFALTLLVRSTGVRNGVVYVIFGTGAWVALFMSGVEPVVIGLAMGLLTYASPATRGDLERASDLFRLFREQPTAELARSASAGVAQAISPNHRLLQLYHPWSSYVIVPLFALANAGIPISGGFLQRAFTSPITLGILAAYVLGKPVGIVGSTWLVTRLTRGRVRPPVGWAAVAGGGTIAGIGFTVSLLIATLAFQGPQLEEAKFGVLAAALLACVLTWVVGRVTAMLPKPVKVRALLGTAESIVDLSAPVDPRRDHLRGPEEAPVTLVEYGDFECPYCGQAEPIVRELLADFGDLRYVWRHLPLHDVHPSAQLAAEAAEAAAAQGAFWEMHDVLLDHQGDLLITDLARYAENLGLDVERFLADLDEHNGARRIAEDVESADLSGVSGTPTFFVNGRRHHGAYDIETLSAAVRTAKARAYASGAGIVGLAPAAEAPARLRRPVRLRRPAR</sequence>
<dbReference type="Pfam" id="PF06965">
    <property type="entry name" value="Na_H_antiport_1"/>
    <property type="match status" value="1"/>
</dbReference>
<dbReference type="OrthoDB" id="117402at2"/>
<dbReference type="InterPro" id="IPR036249">
    <property type="entry name" value="Thioredoxin-like_sf"/>
</dbReference>
<keyword evidence="11 12" id="KW-0739">Sodium transport</keyword>
<dbReference type="InterPro" id="IPR023171">
    <property type="entry name" value="Na/H_antiporter_dom_sf"/>
</dbReference>
<dbReference type="Gene3D" id="3.40.30.10">
    <property type="entry name" value="Glutaredoxin"/>
    <property type="match status" value="1"/>
</dbReference>
<feature type="domain" description="Thioredoxin" evidence="13">
    <location>
        <begin position="409"/>
        <end position="623"/>
    </location>
</feature>
<dbReference type="AlphaFoldDB" id="A0A367FNU3"/>
<dbReference type="PROSITE" id="PS51352">
    <property type="entry name" value="THIOREDOXIN_2"/>
    <property type="match status" value="1"/>
</dbReference>
<dbReference type="NCBIfam" id="TIGR00773">
    <property type="entry name" value="NhaA"/>
    <property type="match status" value="1"/>
</dbReference>
<feature type="transmembrane region" description="Helical" evidence="12">
    <location>
        <begin position="34"/>
        <end position="52"/>
    </location>
</feature>
<evidence type="ECO:0000256" key="1">
    <source>
        <dbReference type="ARBA" id="ARBA00004429"/>
    </source>
</evidence>
<feature type="transmembrane region" description="Helical" evidence="12">
    <location>
        <begin position="113"/>
        <end position="134"/>
    </location>
</feature>
<feature type="transmembrane region" description="Helical" evidence="12">
    <location>
        <begin position="308"/>
        <end position="331"/>
    </location>
</feature>
<keyword evidence="8 12" id="KW-0915">Sodium</keyword>
<comment type="similarity">
    <text evidence="2">In the N-terminal section; belongs to the NhaA Na(+)/H(+) (TC 2.A.33) antiporter family.</text>
</comment>
<feature type="transmembrane region" description="Helical" evidence="12">
    <location>
        <begin position="343"/>
        <end position="362"/>
    </location>
</feature>
<comment type="function">
    <text evidence="12">Na(+)/H(+) antiporter that extrudes sodium in exchange for external protons.</text>
</comment>
<evidence type="ECO:0000259" key="13">
    <source>
        <dbReference type="PROSITE" id="PS51352"/>
    </source>
</evidence>
<dbReference type="PANTHER" id="PTHR30341:SF0">
    <property type="entry name" value="NA(+)_H(+) ANTIPORTER NHAA"/>
    <property type="match status" value="1"/>
</dbReference>
<organism evidence="14 15">
    <name type="scientific">Sphaerisporangium album</name>
    <dbReference type="NCBI Taxonomy" id="509200"/>
    <lineage>
        <taxon>Bacteria</taxon>
        <taxon>Bacillati</taxon>
        <taxon>Actinomycetota</taxon>
        <taxon>Actinomycetes</taxon>
        <taxon>Streptosporangiales</taxon>
        <taxon>Streptosporangiaceae</taxon>
        <taxon>Sphaerisporangium</taxon>
    </lineage>
</organism>
<evidence type="ECO:0000256" key="5">
    <source>
        <dbReference type="ARBA" id="ARBA00022475"/>
    </source>
</evidence>
<dbReference type="HAMAP" id="MF_01844">
    <property type="entry name" value="NhaA"/>
    <property type="match status" value="1"/>
</dbReference>
<proteinExistence type="inferred from homology"/>
<comment type="subcellular location">
    <subcellularLocation>
        <location evidence="1">Cell inner membrane</location>
        <topology evidence="1">Multi-pass membrane protein</topology>
    </subcellularLocation>
    <subcellularLocation>
        <location evidence="12">Cell membrane</location>
        <topology evidence="12">Multi-pass membrane protein</topology>
    </subcellularLocation>
</comment>
<evidence type="ECO:0000256" key="3">
    <source>
        <dbReference type="ARBA" id="ARBA00022448"/>
    </source>
</evidence>
<comment type="similarity">
    <text evidence="12">Belongs to the NhaA Na(+)/H(+) (TC 2.A.33) antiporter family.</text>
</comment>
<feature type="transmembrane region" description="Helical" evidence="12">
    <location>
        <begin position="200"/>
        <end position="217"/>
    </location>
</feature>